<dbReference type="InterPro" id="IPR002528">
    <property type="entry name" value="MATE_fam"/>
</dbReference>
<accession>A0ABM0Y1B3</accession>
<gene>
    <name evidence="8" type="primary">LOC104771173</name>
</gene>
<sequence length="224" mass="24650">MENPNCVESQFMFNNVIFFCERLLAEFPSEVVQHSRLFGRNEEVTSEADEWRCSVLETSWEIKFHYQCRTRCSKQAILASAFAKKDYKRAAATASRVLQLGLVLGFLLAAILGAALHFGAKVFTKDDKVLHLISIGLPFVAGTQPVNALAFVFDGVNFGASDFGYAAASLVAIVCILCLLFLSSTLGFIGLWFGLTIYIVFDVCSLGFSNIGFDVCSILPLLLM</sequence>
<dbReference type="GeneID" id="104771173"/>
<reference evidence="8" key="2">
    <citation type="submission" date="2025-08" db="UniProtKB">
        <authorList>
            <consortium name="RefSeq"/>
        </authorList>
    </citation>
    <scope>IDENTIFICATION</scope>
    <source>
        <tissue evidence="8">Leaf</tissue>
    </source>
</reference>
<evidence type="ECO:0000256" key="5">
    <source>
        <dbReference type="ARBA" id="ARBA00023136"/>
    </source>
</evidence>
<keyword evidence="3 6" id="KW-0812">Transmembrane</keyword>
<feature type="transmembrane region" description="Helical" evidence="6">
    <location>
        <begin position="130"/>
        <end position="153"/>
    </location>
</feature>
<keyword evidence="4 6" id="KW-1133">Transmembrane helix</keyword>
<feature type="transmembrane region" description="Helical" evidence="6">
    <location>
        <begin position="199"/>
        <end position="223"/>
    </location>
</feature>
<evidence type="ECO:0000256" key="1">
    <source>
        <dbReference type="ARBA" id="ARBA00004141"/>
    </source>
</evidence>
<feature type="transmembrane region" description="Helical" evidence="6">
    <location>
        <begin position="165"/>
        <end position="193"/>
    </location>
</feature>
<feature type="transmembrane region" description="Helical" evidence="6">
    <location>
        <begin position="97"/>
        <end position="118"/>
    </location>
</feature>
<evidence type="ECO:0000313" key="7">
    <source>
        <dbReference type="Proteomes" id="UP000694864"/>
    </source>
</evidence>
<evidence type="ECO:0000313" key="8">
    <source>
        <dbReference type="RefSeq" id="XP_010493956.1"/>
    </source>
</evidence>
<protein>
    <submittedName>
        <fullName evidence="8">Protein DETOXIFICATION 42-like isoform X1</fullName>
    </submittedName>
</protein>
<name>A0ABM0Y1B3_CAMSA</name>
<dbReference type="PANTHER" id="PTHR42893">
    <property type="entry name" value="PROTEIN DETOXIFICATION 44, CHLOROPLASTIC-RELATED"/>
    <property type="match status" value="1"/>
</dbReference>
<dbReference type="Pfam" id="PF01554">
    <property type="entry name" value="MatE"/>
    <property type="match status" value="1"/>
</dbReference>
<evidence type="ECO:0000256" key="6">
    <source>
        <dbReference type="SAM" id="Phobius"/>
    </source>
</evidence>
<comment type="similarity">
    <text evidence="2">Belongs to the multi antimicrobial extrusion (MATE) (TC 2.A.66.1) family.</text>
</comment>
<reference evidence="7" key="1">
    <citation type="journal article" date="2014" name="Nat. Commun.">
        <title>The emerging biofuel crop Camelina sativa retains a highly undifferentiated hexaploid genome structure.</title>
        <authorList>
            <person name="Kagale S."/>
            <person name="Koh C."/>
            <person name="Nixon J."/>
            <person name="Bollina V."/>
            <person name="Clarke W.E."/>
            <person name="Tuteja R."/>
            <person name="Spillane C."/>
            <person name="Robinson S.J."/>
            <person name="Links M.G."/>
            <person name="Clarke C."/>
            <person name="Higgins E.E."/>
            <person name="Huebert T."/>
            <person name="Sharpe A.G."/>
            <person name="Parkin I.A."/>
        </authorList>
    </citation>
    <scope>NUCLEOTIDE SEQUENCE [LARGE SCALE GENOMIC DNA]</scope>
    <source>
        <strain evidence="7">cv. DH55</strain>
    </source>
</reference>
<organism evidence="7 8">
    <name type="scientific">Camelina sativa</name>
    <name type="common">False flax</name>
    <name type="synonym">Myagrum sativum</name>
    <dbReference type="NCBI Taxonomy" id="90675"/>
    <lineage>
        <taxon>Eukaryota</taxon>
        <taxon>Viridiplantae</taxon>
        <taxon>Streptophyta</taxon>
        <taxon>Embryophyta</taxon>
        <taxon>Tracheophyta</taxon>
        <taxon>Spermatophyta</taxon>
        <taxon>Magnoliopsida</taxon>
        <taxon>eudicotyledons</taxon>
        <taxon>Gunneridae</taxon>
        <taxon>Pentapetalae</taxon>
        <taxon>rosids</taxon>
        <taxon>malvids</taxon>
        <taxon>Brassicales</taxon>
        <taxon>Brassicaceae</taxon>
        <taxon>Camelineae</taxon>
        <taxon>Camelina</taxon>
    </lineage>
</organism>
<dbReference type="RefSeq" id="XP_010493956.1">
    <property type="nucleotide sequence ID" value="XM_010495654.2"/>
</dbReference>
<evidence type="ECO:0000256" key="3">
    <source>
        <dbReference type="ARBA" id="ARBA00022692"/>
    </source>
</evidence>
<proteinExistence type="inferred from homology"/>
<dbReference type="PANTHER" id="PTHR42893:SF4">
    <property type="entry name" value="PROTEIN DETOXIFICATION 42"/>
    <property type="match status" value="1"/>
</dbReference>
<evidence type="ECO:0000256" key="2">
    <source>
        <dbReference type="ARBA" id="ARBA00010199"/>
    </source>
</evidence>
<keyword evidence="7" id="KW-1185">Reference proteome</keyword>
<keyword evidence="5 6" id="KW-0472">Membrane</keyword>
<comment type="subcellular location">
    <subcellularLocation>
        <location evidence="1">Membrane</location>
        <topology evidence="1">Multi-pass membrane protein</topology>
    </subcellularLocation>
</comment>
<dbReference type="Proteomes" id="UP000694864">
    <property type="component" value="Chromosome 20"/>
</dbReference>
<dbReference type="InterPro" id="IPR044644">
    <property type="entry name" value="DinF-like"/>
</dbReference>
<evidence type="ECO:0000256" key="4">
    <source>
        <dbReference type="ARBA" id="ARBA00022989"/>
    </source>
</evidence>